<dbReference type="InterPro" id="IPR018392">
    <property type="entry name" value="LysM"/>
</dbReference>
<dbReference type="Pfam" id="PF06725">
    <property type="entry name" value="3D"/>
    <property type="match status" value="1"/>
</dbReference>
<dbReference type="PANTHER" id="PTHR39160:SF6">
    <property type="entry name" value="CELL WALL-BINDING PROTEIN YOCH"/>
    <property type="match status" value="1"/>
</dbReference>
<evidence type="ECO:0000256" key="3">
    <source>
        <dbReference type="SAM" id="SignalP"/>
    </source>
</evidence>
<keyword evidence="1 3" id="KW-0732">Signal</keyword>
<dbReference type="InterPro" id="IPR036908">
    <property type="entry name" value="RlpA-like_sf"/>
</dbReference>
<dbReference type="InterPro" id="IPR010611">
    <property type="entry name" value="3D_dom"/>
</dbReference>
<dbReference type="RefSeq" id="WP_343751974.1">
    <property type="nucleotide sequence ID" value="NZ_BAAADM010000032.1"/>
</dbReference>
<feature type="region of interest" description="Disordered" evidence="2">
    <location>
        <begin position="118"/>
        <end position="168"/>
    </location>
</feature>
<reference evidence="6" key="1">
    <citation type="journal article" date="2019" name="Int. J. Syst. Evol. Microbiol.">
        <title>The Global Catalogue of Microorganisms (GCM) 10K type strain sequencing project: providing services to taxonomists for standard genome sequencing and annotation.</title>
        <authorList>
            <consortium name="The Broad Institute Genomics Platform"/>
            <consortium name="The Broad Institute Genome Sequencing Center for Infectious Disease"/>
            <person name="Wu L."/>
            <person name="Ma J."/>
        </authorList>
    </citation>
    <scope>NUCLEOTIDE SEQUENCE [LARGE SCALE GENOMIC DNA]</scope>
    <source>
        <strain evidence="6">JCM 12149</strain>
    </source>
</reference>
<proteinExistence type="predicted"/>
<organism evidence="5 6">
    <name type="scientific">Lentibacillus halophilus</name>
    <dbReference type="NCBI Taxonomy" id="295065"/>
    <lineage>
        <taxon>Bacteria</taxon>
        <taxon>Bacillati</taxon>
        <taxon>Bacillota</taxon>
        <taxon>Bacilli</taxon>
        <taxon>Bacillales</taxon>
        <taxon>Bacillaceae</taxon>
        <taxon>Lentibacillus</taxon>
    </lineage>
</organism>
<dbReference type="SMART" id="SM00257">
    <property type="entry name" value="LysM"/>
    <property type="match status" value="1"/>
</dbReference>
<feature type="domain" description="LysM" evidence="4">
    <location>
        <begin position="70"/>
        <end position="113"/>
    </location>
</feature>
<gene>
    <name evidence="5" type="ORF">GCM10008983_13510</name>
</gene>
<name>A0ABP3J1V8_9BACI</name>
<dbReference type="InterPro" id="IPR051933">
    <property type="entry name" value="Resuscitation_pf_RpfB"/>
</dbReference>
<protein>
    <submittedName>
        <fullName evidence="5">Resuscitation-promoting factor</fullName>
    </submittedName>
</protein>
<feature type="compositionally biased region" description="Basic and acidic residues" evidence="2">
    <location>
        <begin position="118"/>
        <end position="142"/>
    </location>
</feature>
<dbReference type="PROSITE" id="PS51782">
    <property type="entry name" value="LYSM"/>
    <property type="match status" value="1"/>
</dbReference>
<dbReference type="CDD" id="cd00118">
    <property type="entry name" value="LysM"/>
    <property type="match status" value="1"/>
</dbReference>
<comment type="caution">
    <text evidence="5">The sequence shown here is derived from an EMBL/GenBank/DDBJ whole genome shotgun (WGS) entry which is preliminary data.</text>
</comment>
<feature type="chain" id="PRO_5046730318" evidence="3">
    <location>
        <begin position="25"/>
        <end position="262"/>
    </location>
</feature>
<dbReference type="Gene3D" id="2.40.40.10">
    <property type="entry name" value="RlpA-like domain"/>
    <property type="match status" value="1"/>
</dbReference>
<dbReference type="InterPro" id="IPR036779">
    <property type="entry name" value="LysM_dom_sf"/>
</dbReference>
<keyword evidence="6" id="KW-1185">Reference proteome</keyword>
<dbReference type="SUPFAM" id="SSF54106">
    <property type="entry name" value="LysM domain"/>
    <property type="match status" value="1"/>
</dbReference>
<accession>A0ABP3J1V8</accession>
<dbReference type="PANTHER" id="PTHR39160">
    <property type="entry name" value="CELL WALL-BINDING PROTEIN YOCH"/>
    <property type="match status" value="1"/>
</dbReference>
<dbReference type="SUPFAM" id="SSF50685">
    <property type="entry name" value="Barwin-like endoglucanases"/>
    <property type="match status" value="1"/>
</dbReference>
<feature type="signal peptide" evidence="3">
    <location>
        <begin position="1"/>
        <end position="24"/>
    </location>
</feature>
<evidence type="ECO:0000313" key="6">
    <source>
        <dbReference type="Proteomes" id="UP001501459"/>
    </source>
</evidence>
<evidence type="ECO:0000256" key="1">
    <source>
        <dbReference type="ARBA" id="ARBA00022729"/>
    </source>
</evidence>
<dbReference type="Proteomes" id="UP001501459">
    <property type="component" value="Unassembled WGS sequence"/>
</dbReference>
<evidence type="ECO:0000259" key="4">
    <source>
        <dbReference type="PROSITE" id="PS51782"/>
    </source>
</evidence>
<evidence type="ECO:0000256" key="2">
    <source>
        <dbReference type="SAM" id="MobiDB-lite"/>
    </source>
</evidence>
<dbReference type="Pfam" id="PF01476">
    <property type="entry name" value="LysM"/>
    <property type="match status" value="2"/>
</dbReference>
<dbReference type="EMBL" id="BAAADM010000032">
    <property type="protein sequence ID" value="GAA0437855.1"/>
    <property type="molecule type" value="Genomic_DNA"/>
</dbReference>
<sequence length="262" mass="28109">MKKLTASIAAGIIMAGAVWTSVSAATYNDEEDNNLWAMTKDHNTTINKLADSNELNSTTIQPKQTSPLRETYQVEKDDTLIGIGNKYDVSVENLKKWNDLDSQLIAVGQELDIREAIRREDDSTSASDNHDTQAESDQDKLNKSAVHKVAAKTTESNEQSSNQNPQGKTITVSATAYTADCDGCSGVTSTGVNLNANPNAKVIAVDPDVIPLGSKVHVEGYGYATAADVGGAIQGNKIDVHVPTKNKAYNWGVRTVDVTIVN</sequence>
<evidence type="ECO:0000313" key="5">
    <source>
        <dbReference type="EMBL" id="GAA0437855.1"/>
    </source>
</evidence>
<dbReference type="CDD" id="cd22786">
    <property type="entry name" value="DPBB_YuiC-like"/>
    <property type="match status" value="1"/>
</dbReference>
<feature type="compositionally biased region" description="Polar residues" evidence="2">
    <location>
        <begin position="153"/>
        <end position="168"/>
    </location>
</feature>